<gene>
    <name evidence="1" type="ORF">S01H4_49824</name>
</gene>
<protein>
    <submittedName>
        <fullName evidence="1">Uncharacterized protein</fullName>
    </submittedName>
</protein>
<dbReference type="EMBL" id="BART01028222">
    <property type="protein sequence ID" value="GAH02565.1"/>
    <property type="molecule type" value="Genomic_DNA"/>
</dbReference>
<feature type="non-terminal residue" evidence="1">
    <location>
        <position position="76"/>
    </location>
</feature>
<evidence type="ECO:0000313" key="1">
    <source>
        <dbReference type="EMBL" id="GAH02565.1"/>
    </source>
</evidence>
<sequence>MEVLKGLPVYRGIAIGKIFRFSSDPLKEKTLLQKLSKEFHDLDLKDIGRIKVLRDSFYQKITGGENVESEIKNFRQ</sequence>
<reference evidence="1" key="1">
    <citation type="journal article" date="2014" name="Front. Microbiol.">
        <title>High frequency of phylogenetically diverse reductive dehalogenase-homologous genes in deep subseafloor sedimentary metagenomes.</title>
        <authorList>
            <person name="Kawai M."/>
            <person name="Futagami T."/>
            <person name="Toyoda A."/>
            <person name="Takaki Y."/>
            <person name="Nishi S."/>
            <person name="Hori S."/>
            <person name="Arai W."/>
            <person name="Tsubouchi T."/>
            <person name="Morono Y."/>
            <person name="Uchiyama I."/>
            <person name="Ito T."/>
            <person name="Fujiyama A."/>
            <person name="Inagaki F."/>
            <person name="Takami H."/>
        </authorList>
    </citation>
    <scope>NUCLEOTIDE SEQUENCE</scope>
    <source>
        <strain evidence="1">Expedition CK06-06</strain>
    </source>
</reference>
<dbReference type="AlphaFoldDB" id="X1D2U8"/>
<proteinExistence type="predicted"/>
<comment type="caution">
    <text evidence="1">The sequence shown here is derived from an EMBL/GenBank/DDBJ whole genome shotgun (WGS) entry which is preliminary data.</text>
</comment>
<name>X1D2U8_9ZZZZ</name>
<accession>X1D2U8</accession>
<organism evidence="1">
    <name type="scientific">marine sediment metagenome</name>
    <dbReference type="NCBI Taxonomy" id="412755"/>
    <lineage>
        <taxon>unclassified sequences</taxon>
        <taxon>metagenomes</taxon>
        <taxon>ecological metagenomes</taxon>
    </lineage>
</organism>